<dbReference type="SMART" id="SM00382">
    <property type="entry name" value="AAA"/>
    <property type="match status" value="1"/>
</dbReference>
<evidence type="ECO:0000256" key="9">
    <source>
        <dbReference type="ARBA" id="ARBA00023136"/>
    </source>
</evidence>
<dbReference type="InterPro" id="IPR027417">
    <property type="entry name" value="P-loop_NTPase"/>
</dbReference>
<keyword evidence="5" id="KW-0997">Cell inner membrane</keyword>
<dbReference type="PANTHER" id="PTHR43297:SF14">
    <property type="entry name" value="ATPASE AAA-TYPE CORE DOMAIN-CONTAINING PROTEIN"/>
    <property type="match status" value="1"/>
</dbReference>
<dbReference type="InterPro" id="IPR017871">
    <property type="entry name" value="ABC_transporter-like_CS"/>
</dbReference>
<keyword evidence="13" id="KW-1185">Reference proteome</keyword>
<comment type="similarity">
    <text evidence="2">Belongs to the ABC transporter superfamily.</text>
</comment>
<dbReference type="SUPFAM" id="SSF52540">
    <property type="entry name" value="P-loop containing nucleoside triphosphate hydrolases"/>
    <property type="match status" value="1"/>
</dbReference>
<dbReference type="InterPro" id="IPR003593">
    <property type="entry name" value="AAA+_ATPase"/>
</dbReference>
<dbReference type="InterPro" id="IPR013563">
    <property type="entry name" value="Oligopep_ABC_C"/>
</dbReference>
<evidence type="ECO:0000259" key="11">
    <source>
        <dbReference type="PROSITE" id="PS50893"/>
    </source>
</evidence>
<evidence type="ECO:0000313" key="12">
    <source>
        <dbReference type="EMBL" id="GGI90045.1"/>
    </source>
</evidence>
<keyword evidence="7" id="KW-0067">ATP-binding</keyword>
<evidence type="ECO:0000256" key="7">
    <source>
        <dbReference type="ARBA" id="ARBA00022840"/>
    </source>
</evidence>
<accession>A0ABQ2CHY7</accession>
<keyword evidence="3" id="KW-0813">Transport</keyword>
<protein>
    <recommendedName>
        <fullName evidence="11">ABC transporter domain-containing protein</fullName>
    </recommendedName>
</protein>
<dbReference type="Pfam" id="PF08352">
    <property type="entry name" value="oligo_HPY"/>
    <property type="match status" value="1"/>
</dbReference>
<dbReference type="CDD" id="cd03257">
    <property type="entry name" value="ABC_NikE_OppD_transporters"/>
    <property type="match status" value="1"/>
</dbReference>
<dbReference type="EMBL" id="BMKV01000005">
    <property type="protein sequence ID" value="GGI90045.1"/>
    <property type="molecule type" value="Genomic_DNA"/>
</dbReference>
<keyword evidence="8" id="KW-1278">Translocase</keyword>
<feature type="compositionally biased region" description="Low complexity" evidence="10">
    <location>
        <begin position="257"/>
        <end position="272"/>
    </location>
</feature>
<keyword evidence="4" id="KW-1003">Cell membrane</keyword>
<sequence length="272" mass="27379">MPAPALSVTDLALSSGGRQLVHPLTFSMVAGERVALLGASGSGKSLTAAALAGQLPEGISAGGTITFGAGFGAGSGKGQAALIRQDPATALNPLVPIGRQLAIPLRSAGYSRADAQAEAARLLARAGIGEPAKFLPRYTGQLSGGQLQRACIALALACGAPVLVADEPTTALDAVTQNTVLETLRMWSTGGRSLLFITHDLAAAASLCTRALVMEAGRIVEQGPMADLLRNPRHPYTVRLVQAASRSGEPLAADSSAEGAAPRSATATAVAA</sequence>
<dbReference type="PANTHER" id="PTHR43297">
    <property type="entry name" value="OLIGOPEPTIDE TRANSPORT ATP-BINDING PROTEIN APPD"/>
    <property type="match status" value="1"/>
</dbReference>
<evidence type="ECO:0000256" key="1">
    <source>
        <dbReference type="ARBA" id="ARBA00004202"/>
    </source>
</evidence>
<evidence type="ECO:0000256" key="3">
    <source>
        <dbReference type="ARBA" id="ARBA00022448"/>
    </source>
</evidence>
<comment type="caution">
    <text evidence="12">The sequence shown here is derived from an EMBL/GenBank/DDBJ whole genome shotgun (WGS) entry which is preliminary data.</text>
</comment>
<evidence type="ECO:0000256" key="6">
    <source>
        <dbReference type="ARBA" id="ARBA00022741"/>
    </source>
</evidence>
<keyword evidence="6" id="KW-0547">Nucleotide-binding</keyword>
<evidence type="ECO:0000313" key="13">
    <source>
        <dbReference type="Proteomes" id="UP000658754"/>
    </source>
</evidence>
<dbReference type="InterPro" id="IPR003439">
    <property type="entry name" value="ABC_transporter-like_ATP-bd"/>
</dbReference>
<evidence type="ECO:0000256" key="10">
    <source>
        <dbReference type="SAM" id="MobiDB-lite"/>
    </source>
</evidence>
<keyword evidence="9" id="KW-0472">Membrane</keyword>
<dbReference type="PROSITE" id="PS50893">
    <property type="entry name" value="ABC_TRANSPORTER_2"/>
    <property type="match status" value="1"/>
</dbReference>
<organism evidence="12 13">
    <name type="scientific">Pseudarthrobacter scleromae</name>
    <dbReference type="NCBI Taxonomy" id="158897"/>
    <lineage>
        <taxon>Bacteria</taxon>
        <taxon>Bacillati</taxon>
        <taxon>Actinomycetota</taxon>
        <taxon>Actinomycetes</taxon>
        <taxon>Micrococcales</taxon>
        <taxon>Micrococcaceae</taxon>
        <taxon>Pseudarthrobacter</taxon>
    </lineage>
</organism>
<evidence type="ECO:0000256" key="5">
    <source>
        <dbReference type="ARBA" id="ARBA00022519"/>
    </source>
</evidence>
<dbReference type="RefSeq" id="WP_188731309.1">
    <property type="nucleotide sequence ID" value="NZ_BMKV01000005.1"/>
</dbReference>
<dbReference type="Gene3D" id="3.40.50.300">
    <property type="entry name" value="P-loop containing nucleotide triphosphate hydrolases"/>
    <property type="match status" value="1"/>
</dbReference>
<evidence type="ECO:0000256" key="4">
    <source>
        <dbReference type="ARBA" id="ARBA00022475"/>
    </source>
</evidence>
<reference evidence="13" key="1">
    <citation type="journal article" date="2019" name="Int. J. Syst. Evol. Microbiol.">
        <title>The Global Catalogue of Microorganisms (GCM) 10K type strain sequencing project: providing services to taxonomists for standard genome sequencing and annotation.</title>
        <authorList>
            <consortium name="The Broad Institute Genomics Platform"/>
            <consortium name="The Broad Institute Genome Sequencing Center for Infectious Disease"/>
            <person name="Wu L."/>
            <person name="Ma J."/>
        </authorList>
    </citation>
    <scope>NUCLEOTIDE SEQUENCE [LARGE SCALE GENOMIC DNA]</scope>
    <source>
        <strain evidence="13">CGMCC 1.3601</strain>
    </source>
</reference>
<dbReference type="Pfam" id="PF00005">
    <property type="entry name" value="ABC_tran"/>
    <property type="match status" value="1"/>
</dbReference>
<dbReference type="PROSITE" id="PS00211">
    <property type="entry name" value="ABC_TRANSPORTER_1"/>
    <property type="match status" value="1"/>
</dbReference>
<evidence type="ECO:0000256" key="2">
    <source>
        <dbReference type="ARBA" id="ARBA00005417"/>
    </source>
</evidence>
<feature type="region of interest" description="Disordered" evidence="10">
    <location>
        <begin position="251"/>
        <end position="272"/>
    </location>
</feature>
<name>A0ABQ2CHY7_9MICC</name>
<proteinExistence type="inferred from homology"/>
<comment type="subcellular location">
    <subcellularLocation>
        <location evidence="1">Cell membrane</location>
        <topology evidence="1">Peripheral membrane protein</topology>
    </subcellularLocation>
</comment>
<gene>
    <name evidence="12" type="ORF">GCM10007175_29210</name>
</gene>
<evidence type="ECO:0000256" key="8">
    <source>
        <dbReference type="ARBA" id="ARBA00022967"/>
    </source>
</evidence>
<dbReference type="InterPro" id="IPR050388">
    <property type="entry name" value="ABC_Ni/Peptide_Import"/>
</dbReference>
<feature type="domain" description="ABC transporter" evidence="11">
    <location>
        <begin position="6"/>
        <end position="241"/>
    </location>
</feature>
<dbReference type="Proteomes" id="UP000658754">
    <property type="component" value="Unassembled WGS sequence"/>
</dbReference>